<dbReference type="SUPFAM" id="SSF56112">
    <property type="entry name" value="Protein kinase-like (PK-like)"/>
    <property type="match status" value="1"/>
</dbReference>
<dbReference type="InterPro" id="IPR000719">
    <property type="entry name" value="Prot_kinase_dom"/>
</dbReference>
<dbReference type="EMBL" id="JALJOU010000047">
    <property type="protein sequence ID" value="KAK9831362.1"/>
    <property type="molecule type" value="Genomic_DNA"/>
</dbReference>
<dbReference type="InterPro" id="IPR011009">
    <property type="entry name" value="Kinase-like_dom_sf"/>
</dbReference>
<dbReference type="PANTHER" id="PTHR44329:SF214">
    <property type="entry name" value="PROTEIN KINASE DOMAIN-CONTAINING PROTEIN"/>
    <property type="match status" value="1"/>
</dbReference>
<dbReference type="Proteomes" id="UP001445335">
    <property type="component" value="Unassembled WGS sequence"/>
</dbReference>
<evidence type="ECO:0000313" key="2">
    <source>
        <dbReference type="EMBL" id="KAK9831362.1"/>
    </source>
</evidence>
<feature type="domain" description="Protein kinase" evidence="1">
    <location>
        <begin position="382"/>
        <end position="630"/>
    </location>
</feature>
<gene>
    <name evidence="2" type="ORF">WJX81_005870</name>
</gene>
<dbReference type="GO" id="GO:0005524">
    <property type="term" value="F:ATP binding"/>
    <property type="evidence" value="ECO:0007669"/>
    <property type="project" value="InterPro"/>
</dbReference>
<sequence length="636" mass="66272">MEAPLQPLSRSPRDEATHVESWNKAGVEAVSFIGQEGPTACGAQPLPGLGYLAPELQRRPGPFKPAVIAALLGDAKIDLILTTVRALLDVGTAACALLDGDRCFVQGGSGRTRAGSACWADTLAAWPLLEPAGPDGVVTDMCAAGKRAVGRQHLQDYGFYVSASLLDSQGCRVGMLCVADSEPRTAPGAHACAAAALAGLAQLLAIEAARAGAGALGELRPLPRAPATLDAPHVCVEVTPAGLGEWRVVGATPAAAAMLDNALADGAKPFLDVFRASGGVAVHSMPMAIHQRAIEDGRDFLVKRMCPATTVGGGRVFDMHFRPALPVSPGQSGSPAACRHLGPWPAYYFAELQPVAETELRRMTRSQSAPTRSLDKAPWDDLELGGLVRDDAGGRTYRATFQGTCVTAKVCSANKVRTMAGVPLEAVLSAETPTGLVPTVAFTTARCMHSAHQRQTWLLQAYCNRGTLADAMEQGWFTLEDGLPDIGAIAATLAEVAEGLAAIHALGVAHGFFSAEKVLLAAAPRAPHGFRAFVADYGLAPPDGAPPLSQADDVAAFGELLHELVKRARPAAPGYTSSFALTRTTSAPPNCARLGPPPALLVLAKGCRSADPADHPTMEQAREICQHVWQSVAPLA</sequence>
<accession>A0AAW1RDT9</accession>
<organism evidence="2 3">
    <name type="scientific">Elliptochloris bilobata</name>
    <dbReference type="NCBI Taxonomy" id="381761"/>
    <lineage>
        <taxon>Eukaryota</taxon>
        <taxon>Viridiplantae</taxon>
        <taxon>Chlorophyta</taxon>
        <taxon>core chlorophytes</taxon>
        <taxon>Trebouxiophyceae</taxon>
        <taxon>Trebouxiophyceae incertae sedis</taxon>
        <taxon>Elliptochloris clade</taxon>
        <taxon>Elliptochloris</taxon>
    </lineage>
</organism>
<evidence type="ECO:0000313" key="3">
    <source>
        <dbReference type="Proteomes" id="UP001445335"/>
    </source>
</evidence>
<keyword evidence="3" id="KW-1185">Reference proteome</keyword>
<dbReference type="Gene3D" id="1.10.510.10">
    <property type="entry name" value="Transferase(Phosphotransferase) domain 1"/>
    <property type="match status" value="1"/>
</dbReference>
<dbReference type="SMART" id="SM00220">
    <property type="entry name" value="S_TKc"/>
    <property type="match status" value="1"/>
</dbReference>
<dbReference type="AlphaFoldDB" id="A0AAW1RDT9"/>
<comment type="caution">
    <text evidence="2">The sequence shown here is derived from an EMBL/GenBank/DDBJ whole genome shotgun (WGS) entry which is preliminary data.</text>
</comment>
<dbReference type="GO" id="GO:0004674">
    <property type="term" value="F:protein serine/threonine kinase activity"/>
    <property type="evidence" value="ECO:0007669"/>
    <property type="project" value="TreeGrafter"/>
</dbReference>
<proteinExistence type="predicted"/>
<reference evidence="2 3" key="1">
    <citation type="journal article" date="2024" name="Nat. Commun.">
        <title>Phylogenomics reveals the evolutionary origins of lichenization in chlorophyte algae.</title>
        <authorList>
            <person name="Puginier C."/>
            <person name="Libourel C."/>
            <person name="Otte J."/>
            <person name="Skaloud P."/>
            <person name="Haon M."/>
            <person name="Grisel S."/>
            <person name="Petersen M."/>
            <person name="Berrin J.G."/>
            <person name="Delaux P.M."/>
            <person name="Dal Grande F."/>
            <person name="Keller J."/>
        </authorList>
    </citation>
    <scope>NUCLEOTIDE SEQUENCE [LARGE SCALE GENOMIC DNA]</scope>
    <source>
        <strain evidence="2 3">SAG 245.80</strain>
    </source>
</reference>
<name>A0AAW1RDT9_9CHLO</name>
<dbReference type="PANTHER" id="PTHR44329">
    <property type="entry name" value="SERINE/THREONINE-PROTEIN KINASE TNNI3K-RELATED"/>
    <property type="match status" value="1"/>
</dbReference>
<dbReference type="InterPro" id="IPR051681">
    <property type="entry name" value="Ser/Thr_Kinases-Pseudokinases"/>
</dbReference>
<protein>
    <recommendedName>
        <fullName evidence="1">Protein kinase domain-containing protein</fullName>
    </recommendedName>
</protein>
<evidence type="ECO:0000259" key="1">
    <source>
        <dbReference type="SMART" id="SM00220"/>
    </source>
</evidence>